<feature type="transmembrane region" description="Helical" evidence="20">
    <location>
        <begin position="779"/>
        <end position="797"/>
    </location>
</feature>
<evidence type="ECO:0000256" key="15">
    <source>
        <dbReference type="ARBA" id="ARBA00024479"/>
    </source>
</evidence>
<keyword evidence="8 20" id="KW-0812">Transmembrane</keyword>
<evidence type="ECO:0000313" key="22">
    <source>
        <dbReference type="EMBL" id="SCV74760.1"/>
    </source>
</evidence>
<evidence type="ECO:0000256" key="4">
    <source>
        <dbReference type="ARBA" id="ARBA00004653"/>
    </source>
</evidence>
<evidence type="ECO:0000313" key="23">
    <source>
        <dbReference type="Proteomes" id="UP000198372"/>
    </source>
</evidence>
<feature type="transmembrane region" description="Helical" evidence="20">
    <location>
        <begin position="656"/>
        <end position="680"/>
    </location>
</feature>
<feature type="compositionally biased region" description="Basic and acidic residues" evidence="19">
    <location>
        <begin position="1134"/>
        <end position="1156"/>
    </location>
</feature>
<dbReference type="PANTHER" id="PTHR13038">
    <property type="entry name" value="APG9 AUTOPHAGY 9"/>
    <property type="match status" value="1"/>
</dbReference>
<evidence type="ECO:0000256" key="6">
    <source>
        <dbReference type="ARBA" id="ARBA00018074"/>
    </source>
</evidence>
<sequence length="1173" mass="128630">MAQKRMQAALGSIFLLRDSVYAHLDDDIDEDGAPLSRSQHQSTPHDHPQLEPARTPRHDHDHAQHQMGPGPSSLDTDDPFASPSQLHHPAHLDSSSVRPFDRSTRATPSDVDGAMTVADPTGATTARGSILMESRSFPFLSAQIPSPTEERTLAPQPQSQSHSHSQQSVATTSASSGPPPLAPPTATLAAVAAGTPGRSSHATASASPRGRTPSSHHQPGSTSSNNSPSLMHLLSGQRSAESSPRHLGSGSTQRPQHRYETDQSRAFGAKMPKGDVLSLSESRALAASLPPPPSALSPPSSHMSDQDDHDAEDEDDDDAPPDFTSRVPLMSAQKKRISSSSKSIASSWVPSHDVRLGGRRSGPRGGILGASSTASASSARGSSRRGGRRMTAKERALWRWINVQDLDGFLQQVYIYYVGKGIVAIGLSRLLNLLTAGWVIVFSTFLMGCIDYSLLWNSHHLSEVVVSKCISRFSGLTFLVAISFTIFYCWRIVRFGMGVGKLWEMHEFFTELLEIPENDIQAIPWHAIVSRLSALRATHPAALSSHSSIANENRGGGAGRLDAHDVANRIMREENYLIALFNKDVLDLSIPLPSFLDRFLSGRTPKWGASMLTQTLEWNLSFCLVGFLFGRDGQVRRAFLMERNKQELVEALRRRFILMGLINAVFAPFIVIYLLMYSFFRYFEEYHKNPSSIGSRQFTPLARWKFREFNELPHLFSQRLAQAHPLADSYINQYPKARTALISRFVAFLAGSFAAVLILFSLIDPDAFLHFEITPGRTVLFYIGVFGTILAVARGMVPDDHKIVDPAETMRQLVQHTHYLPNEWKNNLHSSGVHAEFGSLFEMKIALFIKEIFSVIVTPFVLWYTLPRCAGPIVDFFREFTIHVDGLGYVCSFAVFDFKRHGDTKFGAPVQVLDERFQSTEGKMEKSLLTFAAHNPAWVPRDQTQSLFLSRMIDVTSPTHRPGSPSFGGAGAGGAMHLGVSTSHLLGQGQHQPHPRFMGSSLLSPPLHHRTTSNRTTTGTGLGVGAGAGNRSFGDLVEEGASTTLEARANMSSSVGGSRDLTNQPISTGPARRGGHLHIGDPGRNRLTPLSTLRSAGRMERAIDRDDDDKSPILEESRLDGEAFVARFDGSSSAHEEGFGEERRSDDREIGAGGRDGVKEMLGELYNLQGKKW</sequence>
<accession>A0A238FLY0</accession>
<dbReference type="AlphaFoldDB" id="A0A238FLY0"/>
<evidence type="ECO:0000256" key="12">
    <source>
        <dbReference type="ARBA" id="ARBA00023055"/>
    </source>
</evidence>
<feature type="compositionally biased region" description="Basic and acidic residues" evidence="19">
    <location>
        <begin position="43"/>
        <end position="64"/>
    </location>
</feature>
<keyword evidence="12" id="KW-0445">Lipid transport</keyword>
<dbReference type="OrthoDB" id="2020634at2759"/>
<reference evidence="23" key="1">
    <citation type="submission" date="2016-09" db="EMBL/GenBank/DDBJ databases">
        <authorList>
            <person name="Jeantristanb JTB J.-T."/>
            <person name="Ricardo R."/>
        </authorList>
    </citation>
    <scope>NUCLEOTIDE SEQUENCE [LARGE SCALE GENOMIC DNA]</scope>
</reference>
<feature type="compositionally biased region" description="Polar residues" evidence="19">
    <location>
        <begin position="1050"/>
        <end position="1067"/>
    </location>
</feature>
<feature type="compositionally biased region" description="Low complexity" evidence="19">
    <location>
        <begin position="338"/>
        <end position="347"/>
    </location>
</feature>
<evidence type="ECO:0000256" key="2">
    <source>
        <dbReference type="ARBA" id="ARBA00004477"/>
    </source>
</evidence>
<feature type="compositionally biased region" description="Low complexity" evidence="19">
    <location>
        <begin position="155"/>
        <end position="176"/>
    </location>
</feature>
<dbReference type="GO" id="GO:0034497">
    <property type="term" value="P:protein localization to phagophore assembly site"/>
    <property type="evidence" value="ECO:0007669"/>
    <property type="project" value="TreeGrafter"/>
</dbReference>
<evidence type="ECO:0000256" key="18">
    <source>
        <dbReference type="ARBA" id="ARBA00024631"/>
    </source>
</evidence>
<gene>
    <name evidence="22" type="ORF">BQ2448_7789</name>
</gene>
<evidence type="ECO:0000256" key="1">
    <source>
        <dbReference type="ARBA" id="ARBA00004439"/>
    </source>
</evidence>
<feature type="region of interest" description="Disordered" evidence="19">
    <location>
        <begin position="138"/>
        <end position="388"/>
    </location>
</feature>
<feature type="transmembrane region" description="Helical" evidence="20">
    <location>
        <begin position="438"/>
        <end position="455"/>
    </location>
</feature>
<evidence type="ECO:0000256" key="20">
    <source>
        <dbReference type="SAM" id="Phobius"/>
    </source>
</evidence>
<keyword evidence="11" id="KW-0333">Golgi apparatus</keyword>
<dbReference type="GO" id="GO:0034727">
    <property type="term" value="P:piecemeal microautophagy of the nucleus"/>
    <property type="evidence" value="ECO:0007669"/>
    <property type="project" value="TreeGrafter"/>
</dbReference>
<evidence type="ECO:0000256" key="11">
    <source>
        <dbReference type="ARBA" id="ARBA00023034"/>
    </source>
</evidence>
<dbReference type="GO" id="GO:0006869">
    <property type="term" value="P:lipid transport"/>
    <property type="evidence" value="ECO:0007669"/>
    <property type="project" value="UniProtKB-KW"/>
</dbReference>
<organism evidence="22 23">
    <name type="scientific">Microbotryum intermedium</name>
    <dbReference type="NCBI Taxonomy" id="269621"/>
    <lineage>
        <taxon>Eukaryota</taxon>
        <taxon>Fungi</taxon>
        <taxon>Dikarya</taxon>
        <taxon>Basidiomycota</taxon>
        <taxon>Pucciniomycotina</taxon>
        <taxon>Microbotryomycetes</taxon>
        <taxon>Microbotryales</taxon>
        <taxon>Microbotryaceae</taxon>
        <taxon>Microbotryum</taxon>
    </lineage>
</organism>
<feature type="transmembrane region" description="Helical" evidence="20">
    <location>
        <begin position="741"/>
        <end position="763"/>
    </location>
</feature>
<dbReference type="GO" id="GO:0005789">
    <property type="term" value="C:endoplasmic reticulum membrane"/>
    <property type="evidence" value="ECO:0007669"/>
    <property type="project" value="UniProtKB-SubCell"/>
</dbReference>
<dbReference type="GO" id="GO:0030659">
    <property type="term" value="C:cytoplasmic vesicle membrane"/>
    <property type="evidence" value="ECO:0007669"/>
    <property type="project" value="UniProtKB-SubCell"/>
</dbReference>
<feature type="compositionally biased region" description="Acidic residues" evidence="19">
    <location>
        <begin position="307"/>
        <end position="320"/>
    </location>
</feature>
<evidence type="ECO:0000256" key="21">
    <source>
        <dbReference type="SAM" id="SignalP"/>
    </source>
</evidence>
<keyword evidence="21" id="KW-0732">Signal</keyword>
<dbReference type="STRING" id="269621.A0A238FLY0"/>
<protein>
    <recommendedName>
        <fullName evidence="6">Autophagy-related protein 9</fullName>
    </recommendedName>
</protein>
<evidence type="ECO:0000256" key="14">
    <source>
        <dbReference type="ARBA" id="ARBA00023329"/>
    </source>
</evidence>
<dbReference type="GO" id="GO:0034045">
    <property type="term" value="C:phagophore assembly site membrane"/>
    <property type="evidence" value="ECO:0007669"/>
    <property type="project" value="UniProtKB-SubCell"/>
</dbReference>
<feature type="region of interest" description="Disordered" evidence="19">
    <location>
        <begin position="1050"/>
        <end position="1089"/>
    </location>
</feature>
<keyword evidence="10" id="KW-0072">Autophagy</keyword>
<keyword evidence="7" id="KW-0813">Transport</keyword>
<evidence type="ECO:0000256" key="13">
    <source>
        <dbReference type="ARBA" id="ARBA00023136"/>
    </source>
</evidence>
<dbReference type="GO" id="GO:0005776">
    <property type="term" value="C:autophagosome"/>
    <property type="evidence" value="ECO:0007669"/>
    <property type="project" value="TreeGrafter"/>
</dbReference>
<dbReference type="GO" id="GO:0000139">
    <property type="term" value="C:Golgi membrane"/>
    <property type="evidence" value="ECO:0007669"/>
    <property type="project" value="UniProtKB-SubCell"/>
</dbReference>
<evidence type="ECO:0000256" key="7">
    <source>
        <dbReference type="ARBA" id="ARBA00022448"/>
    </source>
</evidence>
<feature type="compositionally biased region" description="Polar residues" evidence="19">
    <location>
        <begin position="197"/>
        <end position="229"/>
    </location>
</feature>
<dbReference type="EMBL" id="FMSP01000023">
    <property type="protein sequence ID" value="SCV74760.1"/>
    <property type="molecule type" value="Genomic_DNA"/>
</dbReference>
<feature type="compositionally biased region" description="Low complexity" evidence="19">
    <location>
        <begin position="369"/>
        <end position="381"/>
    </location>
</feature>
<comment type="catalytic activity">
    <reaction evidence="18">
        <text>a 1,2-diacyl-sn-glycero-3-phosphocholine(in) = a 1,2-diacyl-sn-glycero-3-phosphocholine(out)</text>
        <dbReference type="Rhea" id="RHEA:38571"/>
        <dbReference type="ChEBI" id="CHEBI:57643"/>
    </reaction>
</comment>
<evidence type="ECO:0000256" key="5">
    <source>
        <dbReference type="ARBA" id="ARBA00006185"/>
    </source>
</evidence>
<evidence type="ECO:0000256" key="17">
    <source>
        <dbReference type="ARBA" id="ARBA00024621"/>
    </source>
</evidence>
<evidence type="ECO:0000256" key="9">
    <source>
        <dbReference type="ARBA" id="ARBA00022989"/>
    </source>
</evidence>
<keyword evidence="13 20" id="KW-0472">Membrane</keyword>
<feature type="chain" id="PRO_5013031532" description="Autophagy-related protein 9" evidence="21">
    <location>
        <begin position="23"/>
        <end position="1173"/>
    </location>
</feature>
<evidence type="ECO:0000256" key="10">
    <source>
        <dbReference type="ARBA" id="ARBA00023006"/>
    </source>
</evidence>
<evidence type="ECO:0000256" key="19">
    <source>
        <dbReference type="SAM" id="MobiDB-lite"/>
    </source>
</evidence>
<dbReference type="Proteomes" id="UP000198372">
    <property type="component" value="Unassembled WGS sequence"/>
</dbReference>
<feature type="transmembrane region" description="Helical" evidence="20">
    <location>
        <begin position="847"/>
        <end position="866"/>
    </location>
</feature>
<dbReference type="GO" id="GO:0000422">
    <property type="term" value="P:autophagy of mitochondrion"/>
    <property type="evidence" value="ECO:0007669"/>
    <property type="project" value="TreeGrafter"/>
</dbReference>
<dbReference type="GO" id="GO:0061709">
    <property type="term" value="P:reticulophagy"/>
    <property type="evidence" value="ECO:0007669"/>
    <property type="project" value="TreeGrafter"/>
</dbReference>
<comment type="subcellular location">
    <subcellularLocation>
        <location evidence="1">Cytoplasmic vesicle membrane</location>
        <topology evidence="1">Multi-pass membrane protein</topology>
    </subcellularLocation>
    <subcellularLocation>
        <location evidence="2">Endoplasmic reticulum membrane</location>
        <topology evidence="2">Multi-pass membrane protein</topology>
    </subcellularLocation>
    <subcellularLocation>
        <location evidence="4">Golgi apparatus membrane</location>
        <topology evidence="4">Multi-pass membrane protein</topology>
    </subcellularLocation>
    <subcellularLocation>
        <location evidence="3">Preautophagosomal structure membrane</location>
        <topology evidence="3">Multi-pass membrane protein</topology>
    </subcellularLocation>
</comment>
<feature type="transmembrane region" description="Helical" evidence="20">
    <location>
        <begin position="475"/>
        <end position="493"/>
    </location>
</feature>
<keyword evidence="23" id="KW-1185">Reference proteome</keyword>
<dbReference type="InterPro" id="IPR007241">
    <property type="entry name" value="Autophagy-rel_prot_9"/>
</dbReference>
<feature type="signal peptide" evidence="21">
    <location>
        <begin position="1"/>
        <end position="22"/>
    </location>
</feature>
<feature type="compositionally biased region" description="Low complexity" evidence="19">
    <location>
        <begin position="277"/>
        <end position="288"/>
    </location>
</feature>
<feature type="compositionally biased region" description="Low complexity" evidence="19">
    <location>
        <begin position="184"/>
        <end position="196"/>
    </location>
</feature>
<keyword evidence="14" id="KW-0968">Cytoplasmic vesicle</keyword>
<feature type="region of interest" description="Disordered" evidence="19">
    <location>
        <begin position="26"/>
        <end position="122"/>
    </location>
</feature>
<evidence type="ECO:0000256" key="3">
    <source>
        <dbReference type="ARBA" id="ARBA00004511"/>
    </source>
</evidence>
<evidence type="ECO:0000256" key="8">
    <source>
        <dbReference type="ARBA" id="ARBA00022692"/>
    </source>
</evidence>
<feature type="region of interest" description="Disordered" evidence="19">
    <location>
        <begin position="1124"/>
        <end position="1156"/>
    </location>
</feature>
<feature type="region of interest" description="Disordered" evidence="19">
    <location>
        <begin position="1007"/>
        <end position="1027"/>
    </location>
</feature>
<comment type="catalytic activity">
    <reaction evidence="16">
        <text>a 1,2-diacyl-sn-glycero-3-phosphoethanolamine(in) = a 1,2-diacyl-sn-glycero-3-phosphoethanolamine(out)</text>
        <dbReference type="Rhea" id="RHEA:38895"/>
        <dbReference type="ChEBI" id="CHEBI:64612"/>
    </reaction>
</comment>
<dbReference type="PANTHER" id="PTHR13038:SF10">
    <property type="entry name" value="AUTOPHAGY-RELATED PROTEIN 9"/>
    <property type="match status" value="1"/>
</dbReference>
<comment type="similarity">
    <text evidence="5">Belongs to the ATG9 family.</text>
</comment>
<dbReference type="Pfam" id="PF04109">
    <property type="entry name" value="ATG9"/>
    <property type="match status" value="1"/>
</dbReference>
<name>A0A238FLY0_9BASI</name>
<comment type="catalytic activity">
    <reaction evidence="15">
        <text>a 1,2-diacyl-sn-glycero-3-phospho-L-serine(in) = a 1,2-diacyl-sn-glycero-3-phospho-L-serine(out)</text>
        <dbReference type="Rhea" id="RHEA:38663"/>
        <dbReference type="ChEBI" id="CHEBI:57262"/>
    </reaction>
</comment>
<proteinExistence type="inferred from homology"/>
<comment type="catalytic activity">
    <reaction evidence="17">
        <text>a 1,2-diacyl-sn-glycero-3-phospho-(1D-myo-inositol-3-phosphate)(in) = a 1,2-diacyl-sn-glycero-3-phospho-(1D-myo-inositol-3-phosphate)(out)</text>
        <dbReference type="Rhea" id="RHEA:67920"/>
        <dbReference type="ChEBI" id="CHEBI:58088"/>
    </reaction>
</comment>
<evidence type="ECO:0000256" key="16">
    <source>
        <dbReference type="ARBA" id="ARBA00024615"/>
    </source>
</evidence>
<keyword evidence="9 20" id="KW-1133">Transmembrane helix</keyword>